<evidence type="ECO:0000256" key="2">
    <source>
        <dbReference type="ARBA" id="ARBA00005377"/>
    </source>
</evidence>
<dbReference type="KEGG" id="ksn:43590482"/>
<evidence type="ECO:0000256" key="3">
    <source>
        <dbReference type="ARBA" id="ARBA00022516"/>
    </source>
</evidence>
<evidence type="ECO:0000256" key="5">
    <source>
        <dbReference type="ARBA" id="ARBA00022824"/>
    </source>
</evidence>
<evidence type="ECO:0000313" key="13">
    <source>
        <dbReference type="EMBL" id="WWD18155.1"/>
    </source>
</evidence>
<keyword evidence="4" id="KW-0812">Transmembrane</keyword>
<evidence type="ECO:0000256" key="4">
    <source>
        <dbReference type="ARBA" id="ARBA00022692"/>
    </source>
</evidence>
<dbReference type="GO" id="GO:0005789">
    <property type="term" value="C:endoplasmic reticulum membrane"/>
    <property type="evidence" value="ECO:0007669"/>
    <property type="project" value="UniProtKB-SubCell"/>
</dbReference>
<keyword evidence="5" id="KW-0256">Endoplasmic reticulum</keyword>
<dbReference type="GeneID" id="43590482"/>
<keyword evidence="7" id="KW-1133">Transmembrane helix</keyword>
<evidence type="ECO:0000256" key="12">
    <source>
        <dbReference type="ARBA" id="ARBA00023221"/>
    </source>
</evidence>
<dbReference type="PANTHER" id="PTHR15451:SF19">
    <property type="entry name" value="ERGOSTEROL BIOSYNTHETIC PROTEIN 28 HOMOLOG"/>
    <property type="match status" value="1"/>
</dbReference>
<evidence type="ECO:0000256" key="6">
    <source>
        <dbReference type="ARBA" id="ARBA00022955"/>
    </source>
</evidence>
<evidence type="ECO:0000256" key="11">
    <source>
        <dbReference type="ARBA" id="ARBA00023166"/>
    </source>
</evidence>
<dbReference type="AlphaFoldDB" id="A0A5M6BUB1"/>
<keyword evidence="9" id="KW-0443">Lipid metabolism</keyword>
<reference evidence="13" key="1">
    <citation type="submission" date="2017-08" db="EMBL/GenBank/DDBJ databases">
        <authorList>
            <person name="Cuomo C."/>
            <person name="Billmyre B."/>
            <person name="Heitman J."/>
        </authorList>
    </citation>
    <scope>NUCLEOTIDE SEQUENCE</scope>
    <source>
        <strain evidence="13">CBS 12478</strain>
    </source>
</reference>
<dbReference type="EMBL" id="CP144054">
    <property type="protein sequence ID" value="WWD18155.1"/>
    <property type="molecule type" value="Genomic_DNA"/>
</dbReference>
<keyword evidence="11" id="KW-1207">Sterol metabolism</keyword>
<accession>A0A5M6BUB1</accession>
<evidence type="ECO:0000256" key="1">
    <source>
        <dbReference type="ARBA" id="ARBA00004477"/>
    </source>
</evidence>
<evidence type="ECO:0000313" key="14">
    <source>
        <dbReference type="Proteomes" id="UP000322225"/>
    </source>
</evidence>
<dbReference type="OrthoDB" id="6485510at2759"/>
<evidence type="ECO:0000256" key="8">
    <source>
        <dbReference type="ARBA" id="ARBA00023011"/>
    </source>
</evidence>
<keyword evidence="8" id="KW-0756">Sterol biosynthesis</keyword>
<dbReference type="PANTHER" id="PTHR15451">
    <property type="entry name" value="ERGOSTEROL BIOSYNTHETIC PROTEIN 28-RELATED"/>
    <property type="match status" value="1"/>
</dbReference>
<dbReference type="Proteomes" id="UP000322225">
    <property type="component" value="Chromosome 4"/>
</dbReference>
<dbReference type="Pfam" id="PF03694">
    <property type="entry name" value="Erg28"/>
    <property type="match status" value="1"/>
</dbReference>
<name>A0A5M6BUB1_9TREE</name>
<proteinExistence type="inferred from homology"/>
<keyword evidence="10" id="KW-0472">Membrane</keyword>
<keyword evidence="14" id="KW-1185">Reference proteome</keyword>
<keyword evidence="6" id="KW-0752">Steroid biosynthesis</keyword>
<organism evidence="13 14">
    <name type="scientific">Kwoniella shandongensis</name>
    <dbReference type="NCBI Taxonomy" id="1734106"/>
    <lineage>
        <taxon>Eukaryota</taxon>
        <taxon>Fungi</taxon>
        <taxon>Dikarya</taxon>
        <taxon>Basidiomycota</taxon>
        <taxon>Agaricomycotina</taxon>
        <taxon>Tremellomycetes</taxon>
        <taxon>Tremellales</taxon>
        <taxon>Cryptococcaceae</taxon>
        <taxon>Kwoniella</taxon>
    </lineage>
</organism>
<reference evidence="13" key="2">
    <citation type="submission" date="2024-01" db="EMBL/GenBank/DDBJ databases">
        <title>Comparative genomics of Cryptococcus and Kwoniella reveals pathogenesis evolution and contrasting modes of karyotype evolution via chromosome fusion or intercentromeric recombination.</title>
        <authorList>
            <person name="Coelho M.A."/>
            <person name="David-Palma M."/>
            <person name="Shea T."/>
            <person name="Bowers K."/>
            <person name="McGinley-Smith S."/>
            <person name="Mohammad A.W."/>
            <person name="Gnirke A."/>
            <person name="Yurkov A.M."/>
            <person name="Nowrousian M."/>
            <person name="Sun S."/>
            <person name="Cuomo C.A."/>
            <person name="Heitman J."/>
        </authorList>
    </citation>
    <scope>NUCLEOTIDE SEQUENCE</scope>
    <source>
        <strain evidence="13">CBS 12478</strain>
    </source>
</reference>
<protein>
    <submittedName>
        <fullName evidence="13">Uncharacterized protein</fullName>
    </submittedName>
</protein>
<dbReference type="RefSeq" id="XP_031859345.1">
    <property type="nucleotide sequence ID" value="XM_032006324.1"/>
</dbReference>
<evidence type="ECO:0000256" key="9">
    <source>
        <dbReference type="ARBA" id="ARBA00023098"/>
    </source>
</evidence>
<dbReference type="GO" id="GO:0016126">
    <property type="term" value="P:sterol biosynthetic process"/>
    <property type="evidence" value="ECO:0007669"/>
    <property type="project" value="UniProtKB-KW"/>
</dbReference>
<dbReference type="GO" id="GO:0030674">
    <property type="term" value="F:protein-macromolecule adaptor activity"/>
    <property type="evidence" value="ECO:0007669"/>
    <property type="project" value="TreeGrafter"/>
</dbReference>
<dbReference type="InterPro" id="IPR005352">
    <property type="entry name" value="Erg28"/>
</dbReference>
<keyword evidence="12" id="KW-0753">Steroid metabolism</keyword>
<gene>
    <name evidence="13" type="ORF">CI109_102604</name>
</gene>
<evidence type="ECO:0000256" key="10">
    <source>
        <dbReference type="ARBA" id="ARBA00023136"/>
    </source>
</evidence>
<sequence length="134" mass="14786">MSSFLPPATSGILPYFLLITSVAGTYNVIQNYTSLWQSKEVYSGKADELTPLAARLFGTWTLLASLIRGVAAYNVHDRSAYYLAIGTFAVATFHFTTEFLVFGSVKINRASIGPLIVGWTGVIWTLTQREHYLA</sequence>
<evidence type="ECO:0000256" key="7">
    <source>
        <dbReference type="ARBA" id="ARBA00022989"/>
    </source>
</evidence>
<comment type="similarity">
    <text evidence="2">Belongs to the ERG28 family.</text>
</comment>
<comment type="subcellular location">
    <subcellularLocation>
        <location evidence="1">Endoplasmic reticulum membrane</location>
        <topology evidence="1">Multi-pass membrane protein</topology>
    </subcellularLocation>
</comment>
<keyword evidence="3" id="KW-0444">Lipid biosynthesis</keyword>